<dbReference type="SUPFAM" id="SSF143456">
    <property type="entry name" value="VC0467-like"/>
    <property type="match status" value="1"/>
</dbReference>
<comment type="similarity">
    <text evidence="1">Belongs to the UPF0301 (AlgH) family.</text>
</comment>
<dbReference type="PANTHER" id="PTHR30327:SF1">
    <property type="entry name" value="UPF0301 PROTEIN YQGE"/>
    <property type="match status" value="1"/>
</dbReference>
<name>A0A7C4QTT5_9PLAN</name>
<dbReference type="Gene3D" id="3.40.1740.10">
    <property type="entry name" value="VC0467-like"/>
    <property type="match status" value="1"/>
</dbReference>
<dbReference type="Pfam" id="PF02622">
    <property type="entry name" value="DUF179"/>
    <property type="match status" value="1"/>
</dbReference>
<gene>
    <name evidence="2" type="ORF">ENS64_18515</name>
</gene>
<sequence>MAKSLRGQCLVAAKHLRDQNFYKTVVLIIEHGQHGAMGLVINRPSSLLVCHALAGHFQGLAELDDLVYFGGPVEQSALLMLHNAVDLSGGDKPVVPEVFIGNSQHAFEEVVQRAGRRDPSLKFRVFSGCAGWAPGQLEGELARGDWYLFPASHQLVYHDDPYSLYEQVLQKVARQYRVVEAECPHPHWN</sequence>
<organism evidence="2">
    <name type="scientific">Schlesneria paludicola</name>
    <dbReference type="NCBI Taxonomy" id="360056"/>
    <lineage>
        <taxon>Bacteria</taxon>
        <taxon>Pseudomonadati</taxon>
        <taxon>Planctomycetota</taxon>
        <taxon>Planctomycetia</taxon>
        <taxon>Planctomycetales</taxon>
        <taxon>Planctomycetaceae</taxon>
        <taxon>Schlesneria</taxon>
    </lineage>
</organism>
<dbReference type="EMBL" id="DSVQ01000019">
    <property type="protein sequence ID" value="HGT41246.1"/>
    <property type="molecule type" value="Genomic_DNA"/>
</dbReference>
<dbReference type="InterPro" id="IPR003774">
    <property type="entry name" value="AlgH-like"/>
</dbReference>
<evidence type="ECO:0000256" key="1">
    <source>
        <dbReference type="ARBA" id="ARBA00009600"/>
    </source>
</evidence>
<dbReference type="AlphaFoldDB" id="A0A7C4QTT5"/>
<evidence type="ECO:0000313" key="2">
    <source>
        <dbReference type="EMBL" id="HGT41246.1"/>
    </source>
</evidence>
<dbReference type="GO" id="GO:0005829">
    <property type="term" value="C:cytosol"/>
    <property type="evidence" value="ECO:0007669"/>
    <property type="project" value="TreeGrafter"/>
</dbReference>
<dbReference type="PANTHER" id="PTHR30327">
    <property type="entry name" value="UNCHARACTERIZED PROTEIN YQGE"/>
    <property type="match status" value="1"/>
</dbReference>
<reference evidence="2" key="1">
    <citation type="journal article" date="2020" name="mSystems">
        <title>Genome- and Community-Level Interaction Insights into Carbon Utilization and Element Cycling Functions of Hydrothermarchaeota in Hydrothermal Sediment.</title>
        <authorList>
            <person name="Zhou Z."/>
            <person name="Liu Y."/>
            <person name="Xu W."/>
            <person name="Pan J."/>
            <person name="Luo Z.H."/>
            <person name="Li M."/>
        </authorList>
    </citation>
    <scope>NUCLEOTIDE SEQUENCE [LARGE SCALE GENOMIC DNA]</scope>
    <source>
        <strain evidence="2">SpSt-508</strain>
    </source>
</reference>
<protein>
    <submittedName>
        <fullName evidence="2">YqgE/AlgH family protein</fullName>
    </submittedName>
</protein>
<accession>A0A7C4QTT5</accession>
<comment type="caution">
    <text evidence="2">The sequence shown here is derived from an EMBL/GenBank/DDBJ whole genome shotgun (WGS) entry which is preliminary data.</text>
</comment>
<proteinExistence type="inferred from homology"/>